<comment type="caution">
    <text evidence="2">The sequence shown here is derived from an EMBL/GenBank/DDBJ whole genome shotgun (WGS) entry which is preliminary data.</text>
</comment>
<dbReference type="AlphaFoldDB" id="A0A0N0P3I2"/>
<dbReference type="SMART" id="SM00015">
    <property type="entry name" value="IQ"/>
    <property type="match status" value="3"/>
</dbReference>
<feature type="region of interest" description="Disordered" evidence="1">
    <location>
        <begin position="349"/>
        <end position="378"/>
    </location>
</feature>
<evidence type="ECO:0000313" key="3">
    <source>
        <dbReference type="Proteomes" id="UP000038009"/>
    </source>
</evidence>
<evidence type="ECO:0008006" key="4">
    <source>
        <dbReference type="Google" id="ProtNLM"/>
    </source>
</evidence>
<sequence length="457" mass="49714">MAGVIFQYPCKDGTTGMELKAMRHNYSCVAPSYGCSLANAVLLALDEAAACAPRETRAATKIQATFRMHQQAKAFRNIRNMACTIQRVYRGYSTRRHLQHERATTQRTAYLQAVFDMFATRIQALFRGYYSRKTRSNYYAQQAYINNVTARSLGVLEDAHRTRIEQDTLRTAESQRVQVLNYIRRTAQMHHTVSTSSIPSVYLRPPVSLVQTEEVGETASADYALAQAAVLTAGEQVENDILQNSRAARLNRAETLRKLGVTSGALLRSAATTTAPQAATTDKKRLPTATAPSQVPRLPALDASARKQRVRNKVSSAGSAEGDEPKIAPVVSWENASATAPQRPLIEKAYQHSSSPSHNTASAPVSTTAGSGPLSTEAKSVSSFHRKFGVRPHDCIGPSVSLKAIATQNGIAAVTFPGPLSMEKERAALEHSVNQKVVKSIHGNTVFKVPAAHGKRT</sequence>
<reference evidence="2 3" key="1">
    <citation type="journal article" date="2015" name="PLoS Pathog.">
        <title>Leptomonas seymouri: Adaptations to the Dixenous Life Cycle Analyzed by Genome Sequencing, Transcriptome Profiling and Co-infection with Leishmania donovani.</title>
        <authorList>
            <person name="Kraeva N."/>
            <person name="Butenko A."/>
            <person name="Hlavacova J."/>
            <person name="Kostygov A."/>
            <person name="Myskova J."/>
            <person name="Grybchuk D."/>
            <person name="Lestinova T."/>
            <person name="Votypka J."/>
            <person name="Volf P."/>
            <person name="Opperdoes F."/>
            <person name="Flegontov P."/>
            <person name="Lukes J."/>
            <person name="Yurchenko V."/>
        </authorList>
    </citation>
    <scope>NUCLEOTIDE SEQUENCE [LARGE SCALE GENOMIC DNA]</scope>
    <source>
        <strain evidence="2 3">ATCC 30220</strain>
    </source>
</reference>
<feature type="region of interest" description="Disordered" evidence="1">
    <location>
        <begin position="269"/>
        <end position="328"/>
    </location>
</feature>
<protein>
    <recommendedName>
        <fullName evidence="4">IQ calmodulin-binding motif family protein</fullName>
    </recommendedName>
</protein>
<dbReference type="PROSITE" id="PS50096">
    <property type="entry name" value="IQ"/>
    <property type="match status" value="3"/>
</dbReference>
<dbReference type="OrthoDB" id="190375at2759"/>
<keyword evidence="3" id="KW-1185">Reference proteome</keyword>
<dbReference type="Proteomes" id="UP000038009">
    <property type="component" value="Unassembled WGS sequence"/>
</dbReference>
<dbReference type="OMA" id="MFATRIQ"/>
<accession>A0A0N0P3I2</accession>
<evidence type="ECO:0000256" key="1">
    <source>
        <dbReference type="SAM" id="MobiDB-lite"/>
    </source>
</evidence>
<dbReference type="Gene3D" id="1.20.5.190">
    <property type="match status" value="1"/>
</dbReference>
<dbReference type="EMBL" id="LJSK01000285">
    <property type="protein sequence ID" value="KPI84156.1"/>
    <property type="molecule type" value="Genomic_DNA"/>
</dbReference>
<gene>
    <name evidence="2" type="ORF">ABL78_6802</name>
</gene>
<proteinExistence type="predicted"/>
<dbReference type="Pfam" id="PF00612">
    <property type="entry name" value="IQ"/>
    <property type="match status" value="3"/>
</dbReference>
<feature type="compositionally biased region" description="Polar residues" evidence="1">
    <location>
        <begin position="351"/>
        <end position="378"/>
    </location>
</feature>
<dbReference type="VEuPathDB" id="TriTrypDB:Lsey_0285_0130"/>
<dbReference type="InterPro" id="IPR000048">
    <property type="entry name" value="IQ_motif_EF-hand-BS"/>
</dbReference>
<name>A0A0N0P3I2_LEPSE</name>
<evidence type="ECO:0000313" key="2">
    <source>
        <dbReference type="EMBL" id="KPI84156.1"/>
    </source>
</evidence>
<feature type="compositionally biased region" description="Low complexity" evidence="1">
    <location>
        <begin position="270"/>
        <end position="280"/>
    </location>
</feature>
<organism evidence="2 3">
    <name type="scientific">Leptomonas seymouri</name>
    <dbReference type="NCBI Taxonomy" id="5684"/>
    <lineage>
        <taxon>Eukaryota</taxon>
        <taxon>Discoba</taxon>
        <taxon>Euglenozoa</taxon>
        <taxon>Kinetoplastea</taxon>
        <taxon>Metakinetoplastina</taxon>
        <taxon>Trypanosomatida</taxon>
        <taxon>Trypanosomatidae</taxon>
        <taxon>Leishmaniinae</taxon>
        <taxon>Leptomonas</taxon>
    </lineage>
</organism>